<proteinExistence type="predicted"/>
<keyword evidence="2" id="KW-1185">Reference proteome</keyword>
<dbReference type="AlphaFoldDB" id="A0A315EM01"/>
<protein>
    <submittedName>
        <fullName evidence="1">Uncharacterized protein</fullName>
    </submittedName>
</protein>
<dbReference type="Proteomes" id="UP000251341">
    <property type="component" value="Unassembled WGS sequence"/>
</dbReference>
<evidence type="ECO:0000313" key="2">
    <source>
        <dbReference type="Proteomes" id="UP000251341"/>
    </source>
</evidence>
<dbReference type="EMBL" id="NESP01000001">
    <property type="protein sequence ID" value="PUE58893.1"/>
    <property type="molecule type" value="Genomic_DNA"/>
</dbReference>
<comment type="caution">
    <text evidence="1">The sequence shown here is derived from an EMBL/GenBank/DDBJ whole genome shotgun (WGS) entry which is preliminary data.</text>
</comment>
<name>A0A315EM01_9BURK</name>
<sequence length="132" mass="14721">MSLRCFIQTQAPIPGSGAQPVRYPACEWVDDDGAADPQHPLNRFVCSWLTSDVNTVERCQEVLDAIAQIEAGQRTQWFADGDAFGVDFSASGVQFNQSHVGPEDTAWWNLPEGRFNLAEVNVLLRLWHDFLG</sequence>
<organism evidence="1 2">
    <name type="scientific">Limnohabitans curvus</name>
    <dbReference type="NCBI Taxonomy" id="323423"/>
    <lineage>
        <taxon>Bacteria</taxon>
        <taxon>Pseudomonadati</taxon>
        <taxon>Pseudomonadota</taxon>
        <taxon>Betaproteobacteria</taxon>
        <taxon>Burkholderiales</taxon>
        <taxon>Comamonadaceae</taxon>
        <taxon>Limnohabitans</taxon>
    </lineage>
</organism>
<accession>A0A315EM01</accession>
<reference evidence="1 2" key="1">
    <citation type="submission" date="2017-04" db="EMBL/GenBank/DDBJ databases">
        <title>Unexpected and diverse lifestyles within the genus Limnohabitans.</title>
        <authorList>
            <person name="Kasalicky V."/>
            <person name="Mehrshad M."/>
            <person name="Andrei S.-A."/>
            <person name="Salcher M."/>
            <person name="Kratochvilova H."/>
            <person name="Simek K."/>
            <person name="Ghai R."/>
        </authorList>
    </citation>
    <scope>NUCLEOTIDE SEQUENCE [LARGE SCALE GENOMIC DNA]</scope>
    <source>
        <strain evidence="1 2">MWH-C5</strain>
    </source>
</reference>
<gene>
    <name evidence="1" type="ORF">B9Z44_04365</name>
</gene>
<evidence type="ECO:0000313" key="1">
    <source>
        <dbReference type="EMBL" id="PUE58893.1"/>
    </source>
</evidence>
<dbReference type="RefSeq" id="WP_108358146.1">
    <property type="nucleotide sequence ID" value="NZ_NESP01000001.1"/>
</dbReference>